<dbReference type="RefSeq" id="WP_016195247.1">
    <property type="nucleotide sequence ID" value="NZ_AQPN01000077.1"/>
</dbReference>
<dbReference type="GO" id="GO:0032259">
    <property type="term" value="P:methylation"/>
    <property type="evidence" value="ECO:0007669"/>
    <property type="project" value="UniProtKB-KW"/>
</dbReference>
<evidence type="ECO:0000256" key="8">
    <source>
        <dbReference type="ARBA" id="ARBA00049348"/>
    </source>
</evidence>
<evidence type="ECO:0000256" key="5">
    <source>
        <dbReference type="ARBA" id="ARBA00022679"/>
    </source>
</evidence>
<dbReference type="InterPro" id="IPR014048">
    <property type="entry name" value="MethylDNA_cys_MeTrfase_DNA-bd"/>
</dbReference>
<dbReference type="InterPro" id="IPR036631">
    <property type="entry name" value="MGMT_N_sf"/>
</dbReference>
<dbReference type="Proteomes" id="UP000014174">
    <property type="component" value="Unassembled WGS sequence"/>
</dbReference>
<gene>
    <name evidence="10" type="ORF">ADIARSV_2012</name>
</gene>
<evidence type="ECO:0000256" key="7">
    <source>
        <dbReference type="ARBA" id="ARBA00023204"/>
    </source>
</evidence>
<reference evidence="10 11" key="1">
    <citation type="journal article" date="2013" name="Genome Announc.">
        <title>Draft Genome Sequence of Arcticibacter svalbardensis Strain MN12-7T, a Member of the Family Sphingobacteriaceae Isolated from an Arctic Soil Sample.</title>
        <authorList>
            <person name="Shivaji S."/>
            <person name="Ara S."/>
            <person name="Prasad S."/>
            <person name="Manasa B.P."/>
            <person name="Begum Z."/>
            <person name="Singh A."/>
            <person name="Kumar Pinnaka A."/>
        </authorList>
    </citation>
    <scope>NUCLEOTIDE SEQUENCE [LARGE SCALE GENOMIC DNA]</scope>
    <source>
        <strain evidence="10 11">MN12-7</strain>
    </source>
</reference>
<dbReference type="eggNOG" id="COG0350">
    <property type="taxonomic scope" value="Bacteria"/>
</dbReference>
<dbReference type="Gene3D" id="3.30.160.70">
    <property type="entry name" value="Methylated DNA-protein cysteine methyltransferase domain"/>
    <property type="match status" value="1"/>
</dbReference>
<accession>R9GSW0</accession>
<dbReference type="GO" id="GO:0006281">
    <property type="term" value="P:DNA repair"/>
    <property type="evidence" value="ECO:0007669"/>
    <property type="project" value="UniProtKB-KW"/>
</dbReference>
<dbReference type="SUPFAM" id="SSF53155">
    <property type="entry name" value="Methylated DNA-protein cysteine methyltransferase domain"/>
    <property type="match status" value="1"/>
</dbReference>
<dbReference type="OrthoDB" id="9802228at2"/>
<evidence type="ECO:0000313" key="11">
    <source>
        <dbReference type="Proteomes" id="UP000014174"/>
    </source>
</evidence>
<keyword evidence="5 10" id="KW-0808">Transferase</keyword>
<proteinExistence type="inferred from homology"/>
<dbReference type="STRING" id="1150600.ADIARSV_2012"/>
<dbReference type="PATRIC" id="fig|1150600.3.peg.1987"/>
<dbReference type="NCBIfam" id="TIGR00589">
    <property type="entry name" value="ogt"/>
    <property type="match status" value="1"/>
</dbReference>
<dbReference type="InterPro" id="IPR001497">
    <property type="entry name" value="MethylDNA_cys_MeTrfase_AS"/>
</dbReference>
<evidence type="ECO:0000256" key="1">
    <source>
        <dbReference type="ARBA" id="ARBA00001286"/>
    </source>
</evidence>
<comment type="catalytic activity">
    <reaction evidence="1">
        <text>a 4-O-methyl-thymidine in DNA + L-cysteinyl-[protein] = a thymidine in DNA + S-methyl-L-cysteinyl-[protein]</text>
        <dbReference type="Rhea" id="RHEA:53428"/>
        <dbReference type="Rhea" id="RHEA-COMP:10131"/>
        <dbReference type="Rhea" id="RHEA-COMP:10132"/>
        <dbReference type="Rhea" id="RHEA-COMP:13555"/>
        <dbReference type="Rhea" id="RHEA-COMP:13556"/>
        <dbReference type="ChEBI" id="CHEBI:29950"/>
        <dbReference type="ChEBI" id="CHEBI:82612"/>
        <dbReference type="ChEBI" id="CHEBI:137386"/>
        <dbReference type="ChEBI" id="CHEBI:137387"/>
        <dbReference type="EC" id="2.1.1.63"/>
    </reaction>
</comment>
<dbReference type="GO" id="GO:0003908">
    <property type="term" value="F:methylated-DNA-[protein]-cysteine S-methyltransferase activity"/>
    <property type="evidence" value="ECO:0007669"/>
    <property type="project" value="UniProtKB-EC"/>
</dbReference>
<dbReference type="PANTHER" id="PTHR10815:SF13">
    <property type="entry name" value="METHYLATED-DNA--PROTEIN-CYSTEINE METHYLTRANSFERASE"/>
    <property type="match status" value="1"/>
</dbReference>
<protein>
    <recommendedName>
        <fullName evidence="3">methylated-DNA--[protein]-cysteine S-methyltransferase</fullName>
        <ecNumber evidence="3">2.1.1.63</ecNumber>
    </recommendedName>
</protein>
<dbReference type="AlphaFoldDB" id="R9GSW0"/>
<sequence length="260" mass="28820">MEPQFSSTIKSPLGDIGIYATETAVYEIKFLEKSELILKNSANPGSFEHSITAQEIKKDDVYILDNTKAIHKKATNEIHSLEDNKGVTECSKKELGSIDDRQAVSKNINNGKDNKLIIEIFNSNSAASTDRNPIPENTNAVIELCKSQLNAYFKGDCLTFDFPMLPQGTPFQQRVWTNLCEIPAGTPISYARLSTLMKQPLAIRAIANANARNKLAIVIPCHRVIGSSGDLVGYAGGLWRKKWLLKHEAKVTKQGQKLLF</sequence>
<comment type="catalytic activity">
    <reaction evidence="8">
        <text>a 6-O-methyl-2'-deoxyguanosine in DNA + L-cysteinyl-[protein] = S-methyl-L-cysteinyl-[protein] + a 2'-deoxyguanosine in DNA</text>
        <dbReference type="Rhea" id="RHEA:24000"/>
        <dbReference type="Rhea" id="RHEA-COMP:10131"/>
        <dbReference type="Rhea" id="RHEA-COMP:10132"/>
        <dbReference type="Rhea" id="RHEA-COMP:11367"/>
        <dbReference type="Rhea" id="RHEA-COMP:11368"/>
        <dbReference type="ChEBI" id="CHEBI:29950"/>
        <dbReference type="ChEBI" id="CHEBI:82612"/>
        <dbReference type="ChEBI" id="CHEBI:85445"/>
        <dbReference type="ChEBI" id="CHEBI:85448"/>
        <dbReference type="EC" id="2.1.1.63"/>
    </reaction>
</comment>
<comment type="caution">
    <text evidence="10">The sequence shown here is derived from an EMBL/GenBank/DDBJ whole genome shotgun (WGS) entry which is preliminary data.</text>
</comment>
<dbReference type="PROSITE" id="PS00374">
    <property type="entry name" value="MGMT"/>
    <property type="match status" value="1"/>
</dbReference>
<evidence type="ECO:0000256" key="3">
    <source>
        <dbReference type="ARBA" id="ARBA00011918"/>
    </source>
</evidence>
<organism evidence="10 11">
    <name type="scientific">Arcticibacter svalbardensis MN12-7</name>
    <dbReference type="NCBI Taxonomy" id="1150600"/>
    <lineage>
        <taxon>Bacteria</taxon>
        <taxon>Pseudomonadati</taxon>
        <taxon>Bacteroidota</taxon>
        <taxon>Sphingobacteriia</taxon>
        <taxon>Sphingobacteriales</taxon>
        <taxon>Sphingobacteriaceae</taxon>
        <taxon>Arcticibacter</taxon>
    </lineage>
</organism>
<keyword evidence="6" id="KW-0227">DNA damage</keyword>
<evidence type="ECO:0000256" key="4">
    <source>
        <dbReference type="ARBA" id="ARBA00022603"/>
    </source>
</evidence>
<evidence type="ECO:0000256" key="6">
    <source>
        <dbReference type="ARBA" id="ARBA00022763"/>
    </source>
</evidence>
<feature type="domain" description="Methylated-DNA-[protein]-cysteine S-methyltransferase DNA binding" evidence="9">
    <location>
        <begin position="170"/>
        <end position="249"/>
    </location>
</feature>
<comment type="similarity">
    <text evidence="2">Belongs to the MGMT family.</text>
</comment>
<dbReference type="Gene3D" id="1.10.10.10">
    <property type="entry name" value="Winged helix-like DNA-binding domain superfamily/Winged helix DNA-binding domain"/>
    <property type="match status" value="1"/>
</dbReference>
<dbReference type="InterPro" id="IPR036388">
    <property type="entry name" value="WH-like_DNA-bd_sf"/>
</dbReference>
<dbReference type="CDD" id="cd06445">
    <property type="entry name" value="ATase"/>
    <property type="match status" value="1"/>
</dbReference>
<keyword evidence="11" id="KW-1185">Reference proteome</keyword>
<keyword evidence="7" id="KW-0234">DNA repair</keyword>
<dbReference type="EC" id="2.1.1.63" evidence="3"/>
<evidence type="ECO:0000313" key="10">
    <source>
        <dbReference type="EMBL" id="EOR94796.1"/>
    </source>
</evidence>
<name>R9GSW0_9SPHI</name>
<evidence type="ECO:0000259" key="9">
    <source>
        <dbReference type="Pfam" id="PF01035"/>
    </source>
</evidence>
<evidence type="ECO:0000256" key="2">
    <source>
        <dbReference type="ARBA" id="ARBA00008711"/>
    </source>
</evidence>
<dbReference type="InterPro" id="IPR036217">
    <property type="entry name" value="MethylDNA_cys_MeTrfase_DNAb"/>
</dbReference>
<dbReference type="EMBL" id="AQPN01000077">
    <property type="protein sequence ID" value="EOR94796.1"/>
    <property type="molecule type" value="Genomic_DNA"/>
</dbReference>
<dbReference type="SUPFAM" id="SSF46767">
    <property type="entry name" value="Methylated DNA-protein cysteine methyltransferase, C-terminal domain"/>
    <property type="match status" value="1"/>
</dbReference>
<dbReference type="FunFam" id="1.10.10.10:FF:000214">
    <property type="entry name" value="Methylated-DNA--protein-cysteine methyltransferase"/>
    <property type="match status" value="1"/>
</dbReference>
<dbReference type="PANTHER" id="PTHR10815">
    <property type="entry name" value="METHYLATED-DNA--PROTEIN-CYSTEINE METHYLTRANSFERASE"/>
    <property type="match status" value="1"/>
</dbReference>
<dbReference type="Pfam" id="PF01035">
    <property type="entry name" value="DNA_binding_1"/>
    <property type="match status" value="1"/>
</dbReference>
<keyword evidence="4 10" id="KW-0489">Methyltransferase</keyword>